<dbReference type="PANTHER" id="PTHR12430">
    <property type="entry name" value="MITOCHONDRIAL IMPORT RECEPTOR SUBUNIT TOM20"/>
    <property type="match status" value="1"/>
</dbReference>
<accession>A0A914CB74</accession>
<feature type="compositionally biased region" description="Polar residues" evidence="10">
    <location>
        <begin position="112"/>
        <end position="122"/>
    </location>
</feature>
<dbReference type="GO" id="GO:0005742">
    <property type="term" value="C:mitochondrial outer membrane translocase complex"/>
    <property type="evidence" value="ECO:0007669"/>
    <property type="project" value="InterPro"/>
</dbReference>
<evidence type="ECO:0000256" key="10">
    <source>
        <dbReference type="SAM" id="MobiDB-lite"/>
    </source>
</evidence>
<feature type="region of interest" description="Disordered" evidence="10">
    <location>
        <begin position="111"/>
        <end position="133"/>
    </location>
</feature>
<keyword evidence="9" id="KW-0472">Membrane</keyword>
<evidence type="ECO:0000313" key="11">
    <source>
        <dbReference type="Proteomes" id="UP000887540"/>
    </source>
</evidence>
<keyword evidence="6" id="KW-0653">Protein transport</keyword>
<keyword evidence="4" id="KW-0812">Transmembrane</keyword>
<keyword evidence="11" id="KW-1185">Reference proteome</keyword>
<dbReference type="Gene3D" id="1.20.960.10">
    <property type="entry name" value="Mitochondrial outer membrane translocase complex, subunit Tom20 domain"/>
    <property type="match status" value="1"/>
</dbReference>
<evidence type="ECO:0000256" key="9">
    <source>
        <dbReference type="ARBA" id="ARBA00023136"/>
    </source>
</evidence>
<dbReference type="InterPro" id="IPR002056">
    <property type="entry name" value="MAS20"/>
</dbReference>
<evidence type="ECO:0000256" key="2">
    <source>
        <dbReference type="ARBA" id="ARBA00005792"/>
    </source>
</evidence>
<proteinExistence type="inferred from homology"/>
<evidence type="ECO:0000256" key="5">
    <source>
        <dbReference type="ARBA" id="ARBA00022787"/>
    </source>
</evidence>
<evidence type="ECO:0000313" key="12">
    <source>
        <dbReference type="WBParaSite" id="ACRNAN_Path_778.g2930.t1"/>
    </source>
</evidence>
<sequence length="133" mass="14631">MPDPTNMEEMQNFFLQEVQLGEELMTEGMISDGLDHLSNAIVLCAHPQQLLAIFNQTLPAEHFQMLISRIPEAKQRVALMFGSQVTSDRGEPINISDDSEGLSMTFMPARTDGTSTTISRSGATGMVDPDDLE</sequence>
<dbReference type="InterPro" id="IPR023392">
    <property type="entry name" value="Tom20_dom_sf"/>
</dbReference>
<evidence type="ECO:0000256" key="6">
    <source>
        <dbReference type="ARBA" id="ARBA00022927"/>
    </source>
</evidence>
<dbReference type="GO" id="GO:0030150">
    <property type="term" value="P:protein import into mitochondrial matrix"/>
    <property type="evidence" value="ECO:0007669"/>
    <property type="project" value="TreeGrafter"/>
</dbReference>
<keyword evidence="3" id="KW-0813">Transport</keyword>
<protein>
    <submittedName>
        <fullName evidence="12">Uncharacterized protein</fullName>
    </submittedName>
</protein>
<dbReference type="Proteomes" id="UP000887540">
    <property type="component" value="Unplaced"/>
</dbReference>
<dbReference type="GO" id="GO:0008320">
    <property type="term" value="F:protein transmembrane transporter activity"/>
    <property type="evidence" value="ECO:0007669"/>
    <property type="project" value="TreeGrafter"/>
</dbReference>
<dbReference type="WBParaSite" id="ACRNAN_Path_778.g2930.t1">
    <property type="protein sequence ID" value="ACRNAN_Path_778.g2930.t1"/>
    <property type="gene ID" value="ACRNAN_Path_778.g2930"/>
</dbReference>
<dbReference type="InterPro" id="IPR022422">
    <property type="entry name" value="MAS20_rcpt_metazoan"/>
</dbReference>
<keyword evidence="5" id="KW-1000">Mitochondrion outer membrane</keyword>
<reference evidence="12" key="1">
    <citation type="submission" date="2022-11" db="UniProtKB">
        <authorList>
            <consortium name="WormBaseParasite"/>
        </authorList>
    </citation>
    <scope>IDENTIFICATION</scope>
</reference>
<evidence type="ECO:0000256" key="4">
    <source>
        <dbReference type="ARBA" id="ARBA00022692"/>
    </source>
</evidence>
<dbReference type="GO" id="GO:0030943">
    <property type="term" value="F:mitochondrion targeting sequence binding"/>
    <property type="evidence" value="ECO:0007669"/>
    <property type="project" value="TreeGrafter"/>
</dbReference>
<comment type="similarity">
    <text evidence="2">Belongs to the Tom20 family.</text>
</comment>
<evidence type="ECO:0000256" key="8">
    <source>
        <dbReference type="ARBA" id="ARBA00023128"/>
    </source>
</evidence>
<dbReference type="PANTHER" id="PTHR12430:SF0">
    <property type="entry name" value="TRANSLOCASE OF OUTER MITOCHONDRIAL MEMBRANE 20"/>
    <property type="match status" value="1"/>
</dbReference>
<evidence type="ECO:0000256" key="3">
    <source>
        <dbReference type="ARBA" id="ARBA00022448"/>
    </source>
</evidence>
<dbReference type="Pfam" id="PF02064">
    <property type="entry name" value="MAS20"/>
    <property type="match status" value="1"/>
</dbReference>
<dbReference type="PRINTS" id="PR00351">
    <property type="entry name" value="OM20RECEPTOR"/>
</dbReference>
<evidence type="ECO:0000256" key="1">
    <source>
        <dbReference type="ARBA" id="ARBA00004572"/>
    </source>
</evidence>
<comment type="subcellular location">
    <subcellularLocation>
        <location evidence="1">Mitochondrion outer membrane</location>
        <topology evidence="1">Single-pass membrane protein</topology>
    </subcellularLocation>
</comment>
<dbReference type="PRINTS" id="PR01989">
    <property type="entry name" value="EUOM20RECPTR"/>
</dbReference>
<dbReference type="GO" id="GO:0006886">
    <property type="term" value="P:intracellular protein transport"/>
    <property type="evidence" value="ECO:0007669"/>
    <property type="project" value="InterPro"/>
</dbReference>
<keyword evidence="7" id="KW-1133">Transmembrane helix</keyword>
<organism evidence="11 12">
    <name type="scientific">Acrobeloides nanus</name>
    <dbReference type="NCBI Taxonomy" id="290746"/>
    <lineage>
        <taxon>Eukaryota</taxon>
        <taxon>Metazoa</taxon>
        <taxon>Ecdysozoa</taxon>
        <taxon>Nematoda</taxon>
        <taxon>Chromadorea</taxon>
        <taxon>Rhabditida</taxon>
        <taxon>Tylenchina</taxon>
        <taxon>Cephalobomorpha</taxon>
        <taxon>Cephaloboidea</taxon>
        <taxon>Cephalobidae</taxon>
        <taxon>Acrobeloides</taxon>
    </lineage>
</organism>
<dbReference type="SUPFAM" id="SSF47157">
    <property type="entry name" value="Mitochondrial import receptor subunit Tom20"/>
    <property type="match status" value="1"/>
</dbReference>
<dbReference type="GO" id="GO:0016031">
    <property type="term" value="P:tRNA import into mitochondrion"/>
    <property type="evidence" value="ECO:0007669"/>
    <property type="project" value="TreeGrafter"/>
</dbReference>
<name>A0A914CB74_9BILA</name>
<evidence type="ECO:0000256" key="7">
    <source>
        <dbReference type="ARBA" id="ARBA00022989"/>
    </source>
</evidence>
<keyword evidence="8" id="KW-0496">Mitochondrion</keyword>
<dbReference type="AlphaFoldDB" id="A0A914CB74"/>
<dbReference type="GO" id="GO:0006605">
    <property type="term" value="P:protein targeting"/>
    <property type="evidence" value="ECO:0007669"/>
    <property type="project" value="InterPro"/>
</dbReference>